<dbReference type="EMBL" id="CP060714">
    <property type="protein sequence ID" value="QNN58773.1"/>
    <property type="molecule type" value="Genomic_DNA"/>
</dbReference>
<proteinExistence type="predicted"/>
<dbReference type="AlphaFoldDB" id="A0A7G9RT48"/>
<name>A0A7G9RT48_9BURK</name>
<organism evidence="1 2">
    <name type="scientific">Diaphorobacter ruginosibacter</name>
    <dbReference type="NCBI Taxonomy" id="1715720"/>
    <lineage>
        <taxon>Bacteria</taxon>
        <taxon>Pseudomonadati</taxon>
        <taxon>Pseudomonadota</taxon>
        <taxon>Betaproteobacteria</taxon>
        <taxon>Burkholderiales</taxon>
        <taxon>Comamonadaceae</taxon>
        <taxon>Diaphorobacter</taxon>
    </lineage>
</organism>
<evidence type="ECO:0000313" key="1">
    <source>
        <dbReference type="EMBL" id="QNN58773.1"/>
    </source>
</evidence>
<sequence length="66" mass="7021">MKEIRNLDLPVVLTDAAKVDKVRILRASGLIEADISEPGDSIQKATILSITNLGLIATHIGEDPNG</sequence>
<dbReference type="KEGG" id="drg:H9K76_08175"/>
<accession>A0A7G9RT48</accession>
<gene>
    <name evidence="1" type="ORF">H9K76_08175</name>
</gene>
<dbReference type="RefSeq" id="WP_187599431.1">
    <property type="nucleotide sequence ID" value="NZ_CP060714.1"/>
</dbReference>
<keyword evidence="2" id="KW-1185">Reference proteome</keyword>
<evidence type="ECO:0000313" key="2">
    <source>
        <dbReference type="Proteomes" id="UP000515811"/>
    </source>
</evidence>
<reference evidence="1 2" key="1">
    <citation type="submission" date="2020-08" db="EMBL/GenBank/DDBJ databases">
        <title>Genome sequence of Diaphorobacter ruginosibacter DSM 27467T.</title>
        <authorList>
            <person name="Hyun D.-W."/>
            <person name="Bae J.-W."/>
        </authorList>
    </citation>
    <scope>NUCLEOTIDE SEQUENCE [LARGE SCALE GENOMIC DNA]</scope>
    <source>
        <strain evidence="1 2">DSM 27467</strain>
    </source>
</reference>
<protein>
    <submittedName>
        <fullName evidence="1">Uncharacterized protein</fullName>
    </submittedName>
</protein>
<dbReference type="Proteomes" id="UP000515811">
    <property type="component" value="Chromosome"/>
</dbReference>